<evidence type="ECO:0000313" key="2">
    <source>
        <dbReference type="EMBL" id="BDG59739.1"/>
    </source>
</evidence>
<dbReference type="RefSeq" id="WP_264843841.1">
    <property type="nucleotide sequence ID" value="NZ_AP025628.1"/>
</dbReference>
<protein>
    <recommendedName>
        <fullName evidence="1">DUF6922 domain-containing protein</fullName>
    </recommendedName>
</protein>
<evidence type="ECO:0000313" key="3">
    <source>
        <dbReference type="Proteomes" id="UP001163687"/>
    </source>
</evidence>
<dbReference type="Pfam" id="PF21956">
    <property type="entry name" value="DUF6922"/>
    <property type="match status" value="1"/>
</dbReference>
<dbReference type="EMBL" id="AP025628">
    <property type="protein sequence ID" value="BDG59739.1"/>
    <property type="molecule type" value="Genomic_DNA"/>
</dbReference>
<gene>
    <name evidence="2" type="ORF">caldi_08290</name>
</gene>
<dbReference type="KEGG" id="cmic:caldi_08290"/>
<name>A0AA35CJQ9_9FIRM</name>
<dbReference type="AlphaFoldDB" id="A0AA35CJQ9"/>
<dbReference type="InterPro" id="IPR053830">
    <property type="entry name" value="DUF6922"/>
</dbReference>
<dbReference type="Proteomes" id="UP001163687">
    <property type="component" value="Chromosome"/>
</dbReference>
<evidence type="ECO:0000259" key="1">
    <source>
        <dbReference type="Pfam" id="PF21956"/>
    </source>
</evidence>
<sequence>MGLERPVPDFLAPLFWDVNLASLGPGHEAFVIERILNYGDIPAIQWMWRTFTDEAIVAVVRNSRRLTRKAASFWALIYDIPPDEVRSLGAEADWTGVSPGSS</sequence>
<proteinExistence type="predicted"/>
<organism evidence="2 3">
    <name type="scientific">Caldinitratiruptor microaerophilus</name>
    <dbReference type="NCBI Taxonomy" id="671077"/>
    <lineage>
        <taxon>Bacteria</taxon>
        <taxon>Bacillati</taxon>
        <taxon>Bacillota</taxon>
        <taxon>Clostridia</taxon>
        <taxon>Eubacteriales</taxon>
        <taxon>Symbiobacteriaceae</taxon>
        <taxon>Caldinitratiruptor</taxon>
    </lineage>
</organism>
<keyword evidence="3" id="KW-1185">Reference proteome</keyword>
<reference evidence="2" key="1">
    <citation type="submission" date="2022-03" db="EMBL/GenBank/DDBJ databases">
        <title>Complete genome sequence of Caldinitratiruptor microaerophilus.</title>
        <authorList>
            <person name="Mukaiyama R."/>
            <person name="Nishiyama T."/>
            <person name="Ueda K."/>
        </authorList>
    </citation>
    <scope>NUCLEOTIDE SEQUENCE</scope>
    <source>
        <strain evidence="2">JCM 16183</strain>
    </source>
</reference>
<accession>A0AA35CJQ9</accession>
<feature type="domain" description="DUF6922" evidence="1">
    <location>
        <begin position="11"/>
        <end position="60"/>
    </location>
</feature>